<dbReference type="InterPro" id="IPR036397">
    <property type="entry name" value="RNaseH_sf"/>
</dbReference>
<accession>A0AAV8VAW1</accession>
<evidence type="ECO:0000259" key="2">
    <source>
        <dbReference type="Pfam" id="PF03184"/>
    </source>
</evidence>
<proteinExistence type="predicted"/>
<feature type="region of interest" description="Disordered" evidence="1">
    <location>
        <begin position="324"/>
        <end position="346"/>
    </location>
</feature>
<feature type="compositionally biased region" description="Basic and acidic residues" evidence="1">
    <location>
        <begin position="413"/>
        <end position="423"/>
    </location>
</feature>
<feature type="region of interest" description="Disordered" evidence="1">
    <location>
        <begin position="362"/>
        <end position="423"/>
    </location>
</feature>
<evidence type="ECO:0000313" key="4">
    <source>
        <dbReference type="Proteomes" id="UP001159042"/>
    </source>
</evidence>
<dbReference type="PANTHER" id="PTHR19303:SF71">
    <property type="entry name" value="ZINC FINGER PHD-TYPE DOMAIN-CONTAINING PROTEIN"/>
    <property type="match status" value="1"/>
</dbReference>
<sequence length="483" mass="54884">MHYGLNRKAALKLTYNFAKSNKIKYPKAWDVGETATKDWLRGFYTRNPNISLRKPEATSFSRSTSFNKNNVDKFYQHLKHIFQEKQIRPEDIWNIDETELTSVHKPKRVLTEKGSKQVGQMTSGERGSLVTMCCSINAIGQTIPPFYIFPRVNFREIMLKGGPTGCKGAAHPSGWMTSEIFLIFFKHFLEYAKPSKERHILVIFDNHDSHIQIDLINLARENNVILLTLPPHSSHKLQPLDVSVCGPLKNYFNSAAESMMLRNPGKPIQIYDIPGLSKGALEKAFTPSNIVSGFKRTGIYPFNENTFTDENFFAAFVTDRNLPEDQTKASSSTLEKVSPPDLPDGPLTSTLITPEKILPFPKAAPRLKSGGRKHGKSRIITQTPEKNEIEVEQLSRKRKKENHNSSDLEFTTNEDRDSETVNIDDKTYNEGDYILVKLKVEGKKESFVHYIGNVISAHPTEASCLKVKYSRSNYWEIKRAKAL</sequence>
<name>A0AAV8VAW1_9CUCU</name>
<evidence type="ECO:0000313" key="3">
    <source>
        <dbReference type="EMBL" id="KAJ8911107.1"/>
    </source>
</evidence>
<dbReference type="GO" id="GO:0005634">
    <property type="term" value="C:nucleus"/>
    <property type="evidence" value="ECO:0007669"/>
    <property type="project" value="TreeGrafter"/>
</dbReference>
<comment type="caution">
    <text evidence="3">The sequence shown here is derived from an EMBL/GenBank/DDBJ whole genome shotgun (WGS) entry which is preliminary data.</text>
</comment>
<feature type="domain" description="DDE-1" evidence="2">
    <location>
        <begin position="129"/>
        <end position="264"/>
    </location>
</feature>
<dbReference type="AlphaFoldDB" id="A0AAV8VAW1"/>
<dbReference type="InterPro" id="IPR004875">
    <property type="entry name" value="DDE_SF_endonuclease_dom"/>
</dbReference>
<evidence type="ECO:0000256" key="1">
    <source>
        <dbReference type="SAM" id="MobiDB-lite"/>
    </source>
</evidence>
<dbReference type="PANTHER" id="PTHR19303">
    <property type="entry name" value="TRANSPOSON"/>
    <property type="match status" value="1"/>
</dbReference>
<feature type="compositionally biased region" description="Basic and acidic residues" evidence="1">
    <location>
        <begin position="385"/>
        <end position="395"/>
    </location>
</feature>
<protein>
    <recommendedName>
        <fullName evidence="2">DDE-1 domain-containing protein</fullName>
    </recommendedName>
</protein>
<keyword evidence="4" id="KW-1185">Reference proteome</keyword>
<dbReference type="Pfam" id="PF03184">
    <property type="entry name" value="DDE_1"/>
    <property type="match status" value="1"/>
</dbReference>
<reference evidence="3 4" key="1">
    <citation type="journal article" date="2023" name="Insect Mol. Biol.">
        <title>Genome sequencing provides insights into the evolution of gene families encoding plant cell wall-degrading enzymes in longhorned beetles.</title>
        <authorList>
            <person name="Shin N.R."/>
            <person name="Okamura Y."/>
            <person name="Kirsch R."/>
            <person name="Pauchet Y."/>
        </authorList>
    </citation>
    <scope>NUCLEOTIDE SEQUENCE [LARGE SCALE GENOMIC DNA]</scope>
    <source>
        <strain evidence="3">EAD_L_NR</strain>
    </source>
</reference>
<dbReference type="Gene3D" id="3.30.420.10">
    <property type="entry name" value="Ribonuclease H-like superfamily/Ribonuclease H"/>
    <property type="match status" value="1"/>
</dbReference>
<gene>
    <name evidence="3" type="ORF">NQ315_003369</name>
</gene>
<dbReference type="EMBL" id="JANEYG010000216">
    <property type="protein sequence ID" value="KAJ8911107.1"/>
    <property type="molecule type" value="Genomic_DNA"/>
</dbReference>
<dbReference type="InterPro" id="IPR050863">
    <property type="entry name" value="CenT-Element_Derived"/>
</dbReference>
<dbReference type="GO" id="GO:0003677">
    <property type="term" value="F:DNA binding"/>
    <property type="evidence" value="ECO:0007669"/>
    <property type="project" value="TreeGrafter"/>
</dbReference>
<dbReference type="Proteomes" id="UP001159042">
    <property type="component" value="Unassembled WGS sequence"/>
</dbReference>
<organism evidence="3 4">
    <name type="scientific">Exocentrus adspersus</name>
    <dbReference type="NCBI Taxonomy" id="1586481"/>
    <lineage>
        <taxon>Eukaryota</taxon>
        <taxon>Metazoa</taxon>
        <taxon>Ecdysozoa</taxon>
        <taxon>Arthropoda</taxon>
        <taxon>Hexapoda</taxon>
        <taxon>Insecta</taxon>
        <taxon>Pterygota</taxon>
        <taxon>Neoptera</taxon>
        <taxon>Endopterygota</taxon>
        <taxon>Coleoptera</taxon>
        <taxon>Polyphaga</taxon>
        <taxon>Cucujiformia</taxon>
        <taxon>Chrysomeloidea</taxon>
        <taxon>Cerambycidae</taxon>
        <taxon>Lamiinae</taxon>
        <taxon>Acanthocinini</taxon>
        <taxon>Exocentrus</taxon>
    </lineage>
</organism>